<evidence type="ECO:0000256" key="9">
    <source>
        <dbReference type="ARBA" id="ARBA00048968"/>
    </source>
</evidence>
<comment type="catalytic activity">
    <reaction evidence="1">
        <text>inosine + phosphate = alpha-D-ribose 1-phosphate + hypoxanthine</text>
        <dbReference type="Rhea" id="RHEA:27646"/>
        <dbReference type="ChEBI" id="CHEBI:17368"/>
        <dbReference type="ChEBI" id="CHEBI:17596"/>
        <dbReference type="ChEBI" id="CHEBI:43474"/>
        <dbReference type="ChEBI" id="CHEBI:57720"/>
        <dbReference type="EC" id="2.4.2.1"/>
    </reaction>
    <physiologicalReaction direction="left-to-right" evidence="1">
        <dbReference type="Rhea" id="RHEA:27647"/>
    </physiologicalReaction>
</comment>
<dbReference type="GO" id="GO:0017061">
    <property type="term" value="F:S-methyl-5-thioadenosine phosphorylase activity"/>
    <property type="evidence" value="ECO:0007669"/>
    <property type="project" value="UniProtKB-EC"/>
</dbReference>
<comment type="catalytic activity">
    <reaction evidence="8">
        <text>adenosine + H2O + H(+) = inosine + NH4(+)</text>
        <dbReference type="Rhea" id="RHEA:24408"/>
        <dbReference type="ChEBI" id="CHEBI:15377"/>
        <dbReference type="ChEBI" id="CHEBI:15378"/>
        <dbReference type="ChEBI" id="CHEBI:16335"/>
        <dbReference type="ChEBI" id="CHEBI:17596"/>
        <dbReference type="ChEBI" id="CHEBI:28938"/>
        <dbReference type="EC" id="3.5.4.4"/>
    </reaction>
    <physiologicalReaction direction="left-to-right" evidence="8">
        <dbReference type="Rhea" id="RHEA:24409"/>
    </physiologicalReaction>
</comment>
<evidence type="ECO:0000313" key="12">
    <source>
        <dbReference type="EMBL" id="RKD34312.1"/>
    </source>
</evidence>
<dbReference type="InterPro" id="IPR011324">
    <property type="entry name" value="Cytotoxic_necrot_fac-like_cat"/>
</dbReference>
<comment type="caution">
    <text evidence="12">The sequence shown here is derived from an EMBL/GenBank/DDBJ whole genome shotgun (WGS) entry which is preliminary data.</text>
</comment>
<comment type="catalytic activity">
    <reaction evidence="10">
        <text>S-methyl-5'-thioadenosine + phosphate = 5-(methylsulfanyl)-alpha-D-ribose 1-phosphate + adenine</text>
        <dbReference type="Rhea" id="RHEA:11852"/>
        <dbReference type="ChEBI" id="CHEBI:16708"/>
        <dbReference type="ChEBI" id="CHEBI:17509"/>
        <dbReference type="ChEBI" id="CHEBI:43474"/>
        <dbReference type="ChEBI" id="CHEBI:58533"/>
        <dbReference type="EC" id="2.4.2.28"/>
    </reaction>
    <physiologicalReaction direction="left-to-right" evidence="10">
        <dbReference type="Rhea" id="RHEA:11853"/>
    </physiologicalReaction>
</comment>
<evidence type="ECO:0000256" key="8">
    <source>
        <dbReference type="ARBA" id="ARBA00047989"/>
    </source>
</evidence>
<dbReference type="NCBIfam" id="TIGR00726">
    <property type="entry name" value="peptidoglycan editing factor PgeF"/>
    <property type="match status" value="1"/>
</dbReference>
<proteinExistence type="inferred from homology"/>
<evidence type="ECO:0000256" key="5">
    <source>
        <dbReference type="ARBA" id="ARBA00022723"/>
    </source>
</evidence>
<dbReference type="SUPFAM" id="SSF64438">
    <property type="entry name" value="CNF1/YfiH-like putative cysteine hydrolases"/>
    <property type="match status" value="1"/>
</dbReference>
<dbReference type="Gene3D" id="3.60.140.10">
    <property type="entry name" value="CNF1/YfiH-like putative cysteine hydrolases"/>
    <property type="match status" value="1"/>
</dbReference>
<evidence type="ECO:0000313" key="13">
    <source>
        <dbReference type="Proteomes" id="UP000284177"/>
    </source>
</evidence>
<comment type="function">
    <text evidence="2">Purine nucleoside enzyme that catalyzes the phosphorolysis of adenosine and inosine nucleosides, yielding D-ribose 1-phosphate and the respective free bases, adenine and hypoxanthine. Also catalyzes the phosphorolysis of S-methyl-5'-thioadenosine into adenine and S-methyl-5-thio-alpha-D-ribose 1-phosphate. Also has adenosine deaminase activity.</text>
</comment>
<dbReference type="EMBL" id="MCIB01000001">
    <property type="protein sequence ID" value="RKD34312.1"/>
    <property type="molecule type" value="Genomic_DNA"/>
</dbReference>
<dbReference type="PANTHER" id="PTHR30616:SF2">
    <property type="entry name" value="PURINE NUCLEOSIDE PHOSPHORYLASE LACC1"/>
    <property type="match status" value="1"/>
</dbReference>
<dbReference type="GO" id="GO:0005507">
    <property type="term" value="F:copper ion binding"/>
    <property type="evidence" value="ECO:0007669"/>
    <property type="project" value="TreeGrafter"/>
</dbReference>
<dbReference type="Pfam" id="PF02578">
    <property type="entry name" value="Cu-oxidase_4"/>
    <property type="match status" value="1"/>
</dbReference>
<evidence type="ECO:0000256" key="2">
    <source>
        <dbReference type="ARBA" id="ARBA00003215"/>
    </source>
</evidence>
<evidence type="ECO:0000256" key="3">
    <source>
        <dbReference type="ARBA" id="ARBA00007353"/>
    </source>
</evidence>
<keyword evidence="13" id="KW-1185">Reference proteome</keyword>
<comment type="catalytic activity">
    <reaction evidence="9">
        <text>adenosine + phosphate = alpha-D-ribose 1-phosphate + adenine</text>
        <dbReference type="Rhea" id="RHEA:27642"/>
        <dbReference type="ChEBI" id="CHEBI:16335"/>
        <dbReference type="ChEBI" id="CHEBI:16708"/>
        <dbReference type="ChEBI" id="CHEBI:43474"/>
        <dbReference type="ChEBI" id="CHEBI:57720"/>
        <dbReference type="EC" id="2.4.2.1"/>
    </reaction>
    <physiologicalReaction direction="left-to-right" evidence="9">
        <dbReference type="Rhea" id="RHEA:27643"/>
    </physiologicalReaction>
</comment>
<keyword evidence="5" id="KW-0479">Metal-binding</keyword>
<evidence type="ECO:0000256" key="7">
    <source>
        <dbReference type="ARBA" id="ARBA00022833"/>
    </source>
</evidence>
<evidence type="ECO:0000256" key="10">
    <source>
        <dbReference type="ARBA" id="ARBA00049893"/>
    </source>
</evidence>
<dbReference type="Proteomes" id="UP000284177">
    <property type="component" value="Unassembled WGS sequence"/>
</dbReference>
<keyword evidence="4" id="KW-0808">Transferase</keyword>
<dbReference type="RefSeq" id="WP_120166071.1">
    <property type="nucleotide sequence ID" value="NZ_MCIB01000001.1"/>
</dbReference>
<organism evidence="12 13">
    <name type="scientific">Thermohalobacter berrensis</name>
    <dbReference type="NCBI Taxonomy" id="99594"/>
    <lineage>
        <taxon>Bacteria</taxon>
        <taxon>Bacillati</taxon>
        <taxon>Bacillota</taxon>
        <taxon>Tissierellia</taxon>
        <taxon>Tissierellales</taxon>
        <taxon>Thermohalobacteraceae</taxon>
        <taxon>Thermohalobacter</taxon>
    </lineage>
</organism>
<name>A0A419TA14_9FIRM</name>
<dbReference type="AlphaFoldDB" id="A0A419TA14"/>
<dbReference type="GO" id="GO:0016787">
    <property type="term" value="F:hydrolase activity"/>
    <property type="evidence" value="ECO:0007669"/>
    <property type="project" value="UniProtKB-KW"/>
</dbReference>
<protein>
    <recommendedName>
        <fullName evidence="11">Purine nucleoside phosphorylase</fullName>
    </recommendedName>
</protein>
<comment type="similarity">
    <text evidence="3 11">Belongs to the purine nucleoside phosphorylase YfiH/LACC1 family.</text>
</comment>
<keyword evidence="6" id="KW-0378">Hydrolase</keyword>
<gene>
    <name evidence="12" type="ORF">BET03_00320</name>
</gene>
<evidence type="ECO:0000256" key="11">
    <source>
        <dbReference type="RuleBase" id="RU361274"/>
    </source>
</evidence>
<evidence type="ECO:0000256" key="1">
    <source>
        <dbReference type="ARBA" id="ARBA00000553"/>
    </source>
</evidence>
<dbReference type="InterPro" id="IPR003730">
    <property type="entry name" value="Cu_polyphenol_OxRdtase"/>
</dbReference>
<reference evidence="12 13" key="1">
    <citation type="submission" date="2016-08" db="EMBL/GenBank/DDBJ databases">
        <title>Novel Firmicutes and Novel Genomes.</title>
        <authorList>
            <person name="Poppleton D.I."/>
            <person name="Gribaldo S."/>
        </authorList>
    </citation>
    <scope>NUCLEOTIDE SEQUENCE [LARGE SCALE GENOMIC DNA]</scope>
    <source>
        <strain evidence="12 13">CTT3</strain>
    </source>
</reference>
<sequence length="273" mass="30825">MGNNKFILNEKNGVKYYTIPSFDETGLIKHMFTTRIGGVSPKPYDSLNLGFNLEDEKENVLKNYKIVSDVMEVSLDSCVLSDQTHGTNIRIVTKEDAGKGIVRQKDYKSVDGLLTDIPGLTIFTFYADCVPIFYLDKVKKVVGLAHGGWRGTVEKIAGKMIDKMIKVYGSRPEDILIGIGPSIGPCCYEVSEDVFKRFNENFTNTRNMLKKRGSSRWMLNLWEANREALKEKGIKSRNITISNLCTSCNNDIFYSYRKEKGKTGRMAAIIQLV</sequence>
<evidence type="ECO:0000256" key="4">
    <source>
        <dbReference type="ARBA" id="ARBA00022679"/>
    </source>
</evidence>
<dbReference type="OrthoDB" id="4279at2"/>
<evidence type="ECO:0000256" key="6">
    <source>
        <dbReference type="ARBA" id="ARBA00022801"/>
    </source>
</evidence>
<dbReference type="CDD" id="cd16833">
    <property type="entry name" value="YfiH"/>
    <property type="match status" value="1"/>
</dbReference>
<dbReference type="PANTHER" id="PTHR30616">
    <property type="entry name" value="UNCHARACTERIZED PROTEIN YFIH"/>
    <property type="match status" value="1"/>
</dbReference>
<dbReference type="InterPro" id="IPR038371">
    <property type="entry name" value="Cu_polyphenol_OxRdtase_sf"/>
</dbReference>
<keyword evidence="7" id="KW-0862">Zinc</keyword>
<accession>A0A419TA14</accession>